<name>A0AAV6KPQ5_9ERIC</name>
<gene>
    <name evidence="3" type="ORF">RHGRI_011918</name>
</gene>
<dbReference type="GO" id="GO:0003676">
    <property type="term" value="F:nucleic acid binding"/>
    <property type="evidence" value="ECO:0007669"/>
    <property type="project" value="InterPro"/>
</dbReference>
<protein>
    <recommendedName>
        <fullName evidence="2">G-patch domain-containing protein</fullName>
    </recommendedName>
</protein>
<evidence type="ECO:0000313" key="4">
    <source>
        <dbReference type="Proteomes" id="UP000823749"/>
    </source>
</evidence>
<dbReference type="EMBL" id="JACTNZ010000004">
    <property type="protein sequence ID" value="KAG5554219.1"/>
    <property type="molecule type" value="Genomic_DNA"/>
</dbReference>
<keyword evidence="4" id="KW-1185">Reference proteome</keyword>
<proteinExistence type="predicted"/>
<dbReference type="PROSITE" id="PS50174">
    <property type="entry name" value="G_PATCH"/>
    <property type="match status" value="1"/>
</dbReference>
<accession>A0AAV6KPQ5</accession>
<sequence>MLTIHGDSGIRAPVEDNAPLLEIQHGEEDIALGGFSLDTSNSVFTVKIDDDFVISNVAIKIMKKMSYMSGLGLGKNLQGPVQFEEPGTLTRVTGLGYHPFEDRKEKKGDRLEDYFVKEKAKLIYQGQPEPFWDKETNTFLPGFKIFANDVWPESDEELEAVIKPAKMADWVETLAMVWAACPEKCVGRIPFHSQGNGPGSRERERRWQALGNTESPLGFEGPTPKEPYFEAPAALFDLKK</sequence>
<dbReference type="Proteomes" id="UP000823749">
    <property type="component" value="Chromosome 4"/>
</dbReference>
<reference evidence="3" key="1">
    <citation type="submission" date="2020-08" db="EMBL/GenBank/DDBJ databases">
        <title>Plant Genome Project.</title>
        <authorList>
            <person name="Zhang R.-G."/>
        </authorList>
    </citation>
    <scope>NUCLEOTIDE SEQUENCE</scope>
    <source>
        <strain evidence="3">WSP0</strain>
        <tissue evidence="3">Leaf</tissue>
    </source>
</reference>
<feature type="domain" description="G-patch" evidence="2">
    <location>
        <begin position="54"/>
        <end position="100"/>
    </location>
</feature>
<comment type="caution">
    <text evidence="3">The sequence shown here is derived from an EMBL/GenBank/DDBJ whole genome shotgun (WGS) entry which is preliminary data.</text>
</comment>
<feature type="region of interest" description="Disordered" evidence="1">
    <location>
        <begin position="189"/>
        <end position="228"/>
    </location>
</feature>
<evidence type="ECO:0000259" key="2">
    <source>
        <dbReference type="PROSITE" id="PS50174"/>
    </source>
</evidence>
<evidence type="ECO:0000256" key="1">
    <source>
        <dbReference type="SAM" id="MobiDB-lite"/>
    </source>
</evidence>
<organism evidence="3 4">
    <name type="scientific">Rhododendron griersonianum</name>
    <dbReference type="NCBI Taxonomy" id="479676"/>
    <lineage>
        <taxon>Eukaryota</taxon>
        <taxon>Viridiplantae</taxon>
        <taxon>Streptophyta</taxon>
        <taxon>Embryophyta</taxon>
        <taxon>Tracheophyta</taxon>
        <taxon>Spermatophyta</taxon>
        <taxon>Magnoliopsida</taxon>
        <taxon>eudicotyledons</taxon>
        <taxon>Gunneridae</taxon>
        <taxon>Pentapetalae</taxon>
        <taxon>asterids</taxon>
        <taxon>Ericales</taxon>
        <taxon>Ericaceae</taxon>
        <taxon>Ericoideae</taxon>
        <taxon>Rhodoreae</taxon>
        <taxon>Rhododendron</taxon>
    </lineage>
</organism>
<dbReference type="AlphaFoldDB" id="A0AAV6KPQ5"/>
<dbReference type="InterPro" id="IPR000467">
    <property type="entry name" value="G_patch_dom"/>
</dbReference>
<evidence type="ECO:0000313" key="3">
    <source>
        <dbReference type="EMBL" id="KAG5554219.1"/>
    </source>
</evidence>